<dbReference type="InterPro" id="IPR050523">
    <property type="entry name" value="AKR_Detox_Biosynth"/>
</dbReference>
<dbReference type="InterPro" id="IPR023210">
    <property type="entry name" value="NADP_OxRdtase_dom"/>
</dbReference>
<dbReference type="EMBL" id="BMUU01000001">
    <property type="protein sequence ID" value="GGY15358.1"/>
    <property type="molecule type" value="Genomic_DNA"/>
</dbReference>
<dbReference type="PRINTS" id="PR00069">
    <property type="entry name" value="ALDKETRDTASE"/>
</dbReference>
<accession>A0ABQ2ZH76</accession>
<keyword evidence="3" id="KW-1185">Reference proteome</keyword>
<comment type="caution">
    <text evidence="2">The sequence shown here is derived from an EMBL/GenBank/DDBJ whole genome shotgun (WGS) entry which is preliminary data.</text>
</comment>
<dbReference type="Gene3D" id="3.20.20.100">
    <property type="entry name" value="NADP-dependent oxidoreductase domain"/>
    <property type="match status" value="1"/>
</dbReference>
<dbReference type="SUPFAM" id="SSF51430">
    <property type="entry name" value="NAD(P)-linked oxidoreductase"/>
    <property type="match status" value="1"/>
</dbReference>
<dbReference type="PANTHER" id="PTHR43364:SF1">
    <property type="entry name" value="OXIDOREDUCTASE YDHF"/>
    <property type="match status" value="1"/>
</dbReference>
<evidence type="ECO:0000313" key="2">
    <source>
        <dbReference type="EMBL" id="GGY15358.1"/>
    </source>
</evidence>
<dbReference type="Proteomes" id="UP000600946">
    <property type="component" value="Unassembled WGS sequence"/>
</dbReference>
<dbReference type="InterPro" id="IPR036812">
    <property type="entry name" value="NAD(P)_OxRdtase_dom_sf"/>
</dbReference>
<feature type="domain" description="NADP-dependent oxidoreductase" evidence="1">
    <location>
        <begin position="19"/>
        <end position="303"/>
    </location>
</feature>
<proteinExistence type="predicted"/>
<protein>
    <submittedName>
        <fullName evidence="2">Aldo/keto reductase</fullName>
    </submittedName>
</protein>
<sequence length="312" mass="34024">MASMKTIAFPQTELRASNVILGLMRIAELEDEDIRTLYGSARDAGINTFDHADIYGPSRHACEERFGQAVKLSAAERESIVIQSKVGIRSGYFDFSKEHIVRTVEESLAALRTDYLDVLMLHRPDTLVEPAEVAEAFDELHAAGKVVNFGVSNHTPGQIELLKTAVQRPLVANQVQLSITHCPLIAAGIAANMGGLDQSVDRDNGLLDYARLHGMTLQAWSPFQKGFFDGVFIGDVEHYPELNSVLDELAASYGVTPTGIAVAWITRHPANMQVVLGTTNPGRVAESAAGSDIPLTREEWYRLFSAAGHVIP</sequence>
<dbReference type="CDD" id="cd19092">
    <property type="entry name" value="AKR_BsYcsN_EcYdhF-like"/>
    <property type="match status" value="1"/>
</dbReference>
<evidence type="ECO:0000259" key="1">
    <source>
        <dbReference type="Pfam" id="PF00248"/>
    </source>
</evidence>
<name>A0ABQ2ZH76_9ACTN</name>
<dbReference type="InterPro" id="IPR020471">
    <property type="entry name" value="AKR"/>
</dbReference>
<dbReference type="Pfam" id="PF00248">
    <property type="entry name" value="Aldo_ket_red"/>
    <property type="match status" value="1"/>
</dbReference>
<gene>
    <name evidence="2" type="ORF">GCM10010326_03770</name>
</gene>
<reference evidence="3" key="1">
    <citation type="journal article" date="2019" name="Int. J. Syst. Evol. Microbiol.">
        <title>The Global Catalogue of Microorganisms (GCM) 10K type strain sequencing project: providing services to taxonomists for standard genome sequencing and annotation.</title>
        <authorList>
            <consortium name="The Broad Institute Genomics Platform"/>
            <consortium name="The Broad Institute Genome Sequencing Center for Infectious Disease"/>
            <person name="Wu L."/>
            <person name="Ma J."/>
        </authorList>
    </citation>
    <scope>NUCLEOTIDE SEQUENCE [LARGE SCALE GENOMIC DNA]</scope>
    <source>
        <strain evidence="3">JCM 4594</strain>
    </source>
</reference>
<evidence type="ECO:0000313" key="3">
    <source>
        <dbReference type="Proteomes" id="UP000600946"/>
    </source>
</evidence>
<organism evidence="2 3">
    <name type="scientific">Streptomyces xanthochromogenes</name>
    <dbReference type="NCBI Taxonomy" id="67384"/>
    <lineage>
        <taxon>Bacteria</taxon>
        <taxon>Bacillati</taxon>
        <taxon>Actinomycetota</taxon>
        <taxon>Actinomycetes</taxon>
        <taxon>Kitasatosporales</taxon>
        <taxon>Streptomycetaceae</taxon>
        <taxon>Streptomyces</taxon>
    </lineage>
</organism>
<dbReference type="PANTHER" id="PTHR43364">
    <property type="entry name" value="NADH-SPECIFIC METHYLGLYOXAL REDUCTASE-RELATED"/>
    <property type="match status" value="1"/>
</dbReference>